<dbReference type="HOGENOM" id="CLU_966801_0_0_1"/>
<organism evidence="2 3">
    <name type="scientific">Piloderma croceum (strain F 1598)</name>
    <dbReference type="NCBI Taxonomy" id="765440"/>
    <lineage>
        <taxon>Eukaryota</taxon>
        <taxon>Fungi</taxon>
        <taxon>Dikarya</taxon>
        <taxon>Basidiomycota</taxon>
        <taxon>Agaricomycotina</taxon>
        <taxon>Agaricomycetes</taxon>
        <taxon>Agaricomycetidae</taxon>
        <taxon>Atheliales</taxon>
        <taxon>Atheliaceae</taxon>
        <taxon>Piloderma</taxon>
    </lineage>
</organism>
<dbReference type="OrthoDB" id="5372935at2759"/>
<dbReference type="Proteomes" id="UP000054166">
    <property type="component" value="Unassembled WGS sequence"/>
</dbReference>
<feature type="region of interest" description="Disordered" evidence="1">
    <location>
        <begin position="258"/>
        <end position="288"/>
    </location>
</feature>
<reference evidence="2 3" key="1">
    <citation type="submission" date="2014-04" db="EMBL/GenBank/DDBJ databases">
        <authorList>
            <consortium name="DOE Joint Genome Institute"/>
            <person name="Kuo A."/>
            <person name="Tarkka M."/>
            <person name="Buscot F."/>
            <person name="Kohler A."/>
            <person name="Nagy L.G."/>
            <person name="Floudas D."/>
            <person name="Copeland A."/>
            <person name="Barry K.W."/>
            <person name="Cichocki N."/>
            <person name="Veneault-Fourrey C."/>
            <person name="LaButti K."/>
            <person name="Lindquist E.A."/>
            <person name="Lipzen A."/>
            <person name="Lundell T."/>
            <person name="Morin E."/>
            <person name="Murat C."/>
            <person name="Sun H."/>
            <person name="Tunlid A."/>
            <person name="Henrissat B."/>
            <person name="Grigoriev I.V."/>
            <person name="Hibbett D.S."/>
            <person name="Martin F."/>
            <person name="Nordberg H.P."/>
            <person name="Cantor M.N."/>
            <person name="Hua S.X."/>
        </authorList>
    </citation>
    <scope>NUCLEOTIDE SEQUENCE [LARGE SCALE GENOMIC DNA]</scope>
    <source>
        <strain evidence="2 3">F 1598</strain>
    </source>
</reference>
<accession>A0A0C3CFW0</accession>
<sequence length="288" mass="32838">MARTKTTCCRRGTDMRRLSSVKPIWPHERGQQRQRRTKGRRTKARTASSSVAIFLNPQRSCLFFQLPRELRDEIYSLLVPSFTTLDFAGPTWATNAARRFYDIRYDMSSYCLTVLAVCQRMRAEASALLYGTNHFELSIGRGIGPSPFNTIRALPQSGIRQIKVCTVRISIPTSTSKREMNPISNWMDELCQLLKQGGNLEEIEIELNYHTIPLDDLDGKFQTLLKPLESLRGLKSVIVKGQVTEAYGAKLKKIMESNETKKRKAATDNEEDIAPLKKKYQTRSTGRK</sequence>
<reference evidence="3" key="2">
    <citation type="submission" date="2015-01" db="EMBL/GenBank/DDBJ databases">
        <title>Evolutionary Origins and Diversification of the Mycorrhizal Mutualists.</title>
        <authorList>
            <consortium name="DOE Joint Genome Institute"/>
            <consortium name="Mycorrhizal Genomics Consortium"/>
            <person name="Kohler A."/>
            <person name="Kuo A."/>
            <person name="Nagy L.G."/>
            <person name="Floudas D."/>
            <person name="Copeland A."/>
            <person name="Barry K.W."/>
            <person name="Cichocki N."/>
            <person name="Veneault-Fourrey C."/>
            <person name="LaButti K."/>
            <person name="Lindquist E.A."/>
            <person name="Lipzen A."/>
            <person name="Lundell T."/>
            <person name="Morin E."/>
            <person name="Murat C."/>
            <person name="Riley R."/>
            <person name="Ohm R."/>
            <person name="Sun H."/>
            <person name="Tunlid A."/>
            <person name="Henrissat B."/>
            <person name="Grigoriev I.V."/>
            <person name="Hibbett D.S."/>
            <person name="Martin F."/>
        </authorList>
    </citation>
    <scope>NUCLEOTIDE SEQUENCE [LARGE SCALE GENOMIC DNA]</scope>
    <source>
        <strain evidence="3">F 1598</strain>
    </source>
</reference>
<dbReference type="STRING" id="765440.A0A0C3CFW0"/>
<dbReference type="EMBL" id="KN832976">
    <property type="protein sequence ID" value="KIM88597.1"/>
    <property type="molecule type" value="Genomic_DNA"/>
</dbReference>
<feature type="compositionally biased region" description="Basic residues" evidence="1">
    <location>
        <begin position="32"/>
        <end position="44"/>
    </location>
</feature>
<keyword evidence="3" id="KW-1185">Reference proteome</keyword>
<name>A0A0C3CFW0_PILCF</name>
<dbReference type="AlphaFoldDB" id="A0A0C3CFW0"/>
<feature type="compositionally biased region" description="Basic residues" evidence="1">
    <location>
        <begin position="276"/>
        <end position="288"/>
    </location>
</feature>
<proteinExistence type="predicted"/>
<dbReference type="InParanoid" id="A0A0C3CFW0"/>
<evidence type="ECO:0000256" key="1">
    <source>
        <dbReference type="SAM" id="MobiDB-lite"/>
    </source>
</evidence>
<dbReference type="PANTHER" id="PTHR42085">
    <property type="entry name" value="F-BOX DOMAIN-CONTAINING PROTEIN"/>
    <property type="match status" value="1"/>
</dbReference>
<evidence type="ECO:0000313" key="2">
    <source>
        <dbReference type="EMBL" id="KIM88597.1"/>
    </source>
</evidence>
<evidence type="ECO:0008006" key="4">
    <source>
        <dbReference type="Google" id="ProtNLM"/>
    </source>
</evidence>
<gene>
    <name evidence="2" type="ORF">PILCRDRAFT_813562</name>
</gene>
<feature type="region of interest" description="Disordered" evidence="1">
    <location>
        <begin position="20"/>
        <end position="45"/>
    </location>
</feature>
<dbReference type="InterPro" id="IPR038883">
    <property type="entry name" value="AN11006-like"/>
</dbReference>
<protein>
    <recommendedName>
        <fullName evidence="4">F-box domain-containing protein</fullName>
    </recommendedName>
</protein>
<dbReference type="PANTHER" id="PTHR42085:SF1">
    <property type="entry name" value="F-BOX DOMAIN-CONTAINING PROTEIN"/>
    <property type="match status" value="1"/>
</dbReference>
<evidence type="ECO:0000313" key="3">
    <source>
        <dbReference type="Proteomes" id="UP000054166"/>
    </source>
</evidence>